<dbReference type="Proteomes" id="UP000056450">
    <property type="component" value="Unassembled WGS sequence"/>
</dbReference>
<gene>
    <name evidence="1" type="ORF">WI41_10625</name>
</gene>
<dbReference type="RefSeq" id="WP_059544803.1">
    <property type="nucleotide sequence ID" value="NZ_LOTQ01000009.1"/>
</dbReference>
<accession>A0AAP1C784</accession>
<organism evidence="1 2">
    <name type="scientific">Burkholderia latens</name>
    <dbReference type="NCBI Taxonomy" id="488446"/>
    <lineage>
        <taxon>Bacteria</taxon>
        <taxon>Pseudomonadati</taxon>
        <taxon>Pseudomonadota</taxon>
        <taxon>Betaproteobacteria</taxon>
        <taxon>Burkholderiales</taxon>
        <taxon>Burkholderiaceae</taxon>
        <taxon>Burkholderia</taxon>
        <taxon>Burkholderia cepacia complex</taxon>
    </lineage>
</organism>
<reference evidence="1 2" key="1">
    <citation type="submission" date="2015-11" db="EMBL/GenBank/DDBJ databases">
        <title>Expanding the genomic diversity of Burkholderia species for the development of highly accurate diagnostics.</title>
        <authorList>
            <person name="Sahl J."/>
            <person name="Keim P."/>
            <person name="Wagner D."/>
        </authorList>
    </citation>
    <scope>NUCLEOTIDE SEQUENCE [LARGE SCALE GENOMIC DNA]</scope>
    <source>
        <strain evidence="1 2">RF32-BP12</strain>
    </source>
</reference>
<comment type="caution">
    <text evidence="1">The sequence shown here is derived from an EMBL/GenBank/DDBJ whole genome shotgun (WGS) entry which is preliminary data.</text>
</comment>
<protein>
    <submittedName>
        <fullName evidence="1">Uncharacterized protein</fullName>
    </submittedName>
</protein>
<dbReference type="AlphaFoldDB" id="A0AAP1C784"/>
<evidence type="ECO:0000313" key="1">
    <source>
        <dbReference type="EMBL" id="KVA10628.1"/>
    </source>
</evidence>
<dbReference type="EMBL" id="LOTQ01000009">
    <property type="protein sequence ID" value="KVA10628.1"/>
    <property type="molecule type" value="Genomic_DNA"/>
</dbReference>
<name>A0AAP1C784_9BURK</name>
<proteinExistence type="predicted"/>
<evidence type="ECO:0000313" key="2">
    <source>
        <dbReference type="Proteomes" id="UP000056450"/>
    </source>
</evidence>
<sequence>MPALIRAIDASHAAAIRPLMCVPPRPSRVRGARDERRDADTRRIRLFDASTYDTTTLETTQ</sequence>